<evidence type="ECO:0000313" key="1">
    <source>
        <dbReference type="EMBL" id="KAF2822788.1"/>
    </source>
</evidence>
<keyword evidence="2" id="KW-1185">Reference proteome</keyword>
<protein>
    <submittedName>
        <fullName evidence="1">Uncharacterized protein</fullName>
    </submittedName>
</protein>
<dbReference type="Proteomes" id="UP000799424">
    <property type="component" value="Unassembled WGS sequence"/>
</dbReference>
<name>A0A6A6ZPI5_9PLEO</name>
<dbReference type="AlphaFoldDB" id="A0A6A6ZPI5"/>
<reference evidence="1" key="1">
    <citation type="journal article" date="2020" name="Stud. Mycol.">
        <title>101 Dothideomycetes genomes: a test case for predicting lifestyles and emergence of pathogens.</title>
        <authorList>
            <person name="Haridas S."/>
            <person name="Albert R."/>
            <person name="Binder M."/>
            <person name="Bloem J."/>
            <person name="Labutti K."/>
            <person name="Salamov A."/>
            <person name="Andreopoulos B."/>
            <person name="Baker S."/>
            <person name="Barry K."/>
            <person name="Bills G."/>
            <person name="Bluhm B."/>
            <person name="Cannon C."/>
            <person name="Castanera R."/>
            <person name="Culley D."/>
            <person name="Daum C."/>
            <person name="Ezra D."/>
            <person name="Gonzalez J."/>
            <person name="Henrissat B."/>
            <person name="Kuo A."/>
            <person name="Liang C."/>
            <person name="Lipzen A."/>
            <person name="Lutzoni F."/>
            <person name="Magnuson J."/>
            <person name="Mondo S."/>
            <person name="Nolan M."/>
            <person name="Ohm R."/>
            <person name="Pangilinan J."/>
            <person name="Park H.-J."/>
            <person name="Ramirez L."/>
            <person name="Alfaro M."/>
            <person name="Sun H."/>
            <person name="Tritt A."/>
            <person name="Yoshinaga Y."/>
            <person name="Zwiers L.-H."/>
            <person name="Turgeon B."/>
            <person name="Goodwin S."/>
            <person name="Spatafora J."/>
            <person name="Crous P."/>
            <person name="Grigoriev I."/>
        </authorList>
    </citation>
    <scope>NUCLEOTIDE SEQUENCE</scope>
    <source>
        <strain evidence="1">CBS 113818</strain>
    </source>
</reference>
<accession>A0A6A6ZPI5</accession>
<organism evidence="1 2">
    <name type="scientific">Ophiobolus disseminans</name>
    <dbReference type="NCBI Taxonomy" id="1469910"/>
    <lineage>
        <taxon>Eukaryota</taxon>
        <taxon>Fungi</taxon>
        <taxon>Dikarya</taxon>
        <taxon>Ascomycota</taxon>
        <taxon>Pezizomycotina</taxon>
        <taxon>Dothideomycetes</taxon>
        <taxon>Pleosporomycetidae</taxon>
        <taxon>Pleosporales</taxon>
        <taxon>Pleosporineae</taxon>
        <taxon>Phaeosphaeriaceae</taxon>
        <taxon>Ophiobolus</taxon>
    </lineage>
</organism>
<gene>
    <name evidence="1" type="ORF">CC86DRAFT_372602</name>
</gene>
<evidence type="ECO:0000313" key="2">
    <source>
        <dbReference type="Proteomes" id="UP000799424"/>
    </source>
</evidence>
<proteinExistence type="predicted"/>
<dbReference type="OrthoDB" id="4364812at2759"/>
<dbReference type="EMBL" id="MU006233">
    <property type="protein sequence ID" value="KAF2822788.1"/>
    <property type="molecule type" value="Genomic_DNA"/>
</dbReference>
<sequence length="261" mass="30583">MEWEAQYGKLAFDQFVLERWDYTLSPPEDPLQWISSAKTWLTLSLAQRKPYHDKSFAVRSLLPGSPGLPNQSQISRVLQPHQTISERNLSIPHFHRHIWLRTCYDPALANKYHDLWNGEDVLDDETLYASETGWEHILHRMPMLCDRDKWGTLDECLFPYDENENRPPESHHIFPLYDAAHREVFMFYLLDRQALEEGLITVLWLDNFGECVWWYRIHPDQVLEFEGGILSGCGLDWFVEMADGEEEGVENGYLAKGSLLD</sequence>